<evidence type="ECO:0000313" key="2">
    <source>
        <dbReference type="EMBL" id="MBH0111931.1"/>
    </source>
</evidence>
<dbReference type="AlphaFoldDB" id="A0A931H9P4"/>
<sequence>MSDISLPSLPSRPVVISQDKSPAAVARDFEGVFAGQMMKLMMESVELDEQTSGGHGEEMFRGVLAEQMGNQIAKGRGLGIASAVEAQIIRLQGGTDNGQ</sequence>
<evidence type="ECO:0000259" key="1">
    <source>
        <dbReference type="Pfam" id="PF10135"/>
    </source>
</evidence>
<dbReference type="Proteomes" id="UP000617634">
    <property type="component" value="Unassembled WGS sequence"/>
</dbReference>
<evidence type="ECO:0000313" key="3">
    <source>
        <dbReference type="Proteomes" id="UP000617634"/>
    </source>
</evidence>
<accession>A0A931H9P4</accession>
<name>A0A931H9P4_9SPHN</name>
<dbReference type="RefSeq" id="WP_197160664.1">
    <property type="nucleotide sequence ID" value="NZ_JADZGI010000001.1"/>
</dbReference>
<feature type="domain" description="Flagellar protein FlgJ N-terminal" evidence="1">
    <location>
        <begin position="42"/>
        <end position="87"/>
    </location>
</feature>
<dbReference type="Pfam" id="PF10135">
    <property type="entry name" value="Rod-binding"/>
    <property type="match status" value="1"/>
</dbReference>
<gene>
    <name evidence="2" type="ORF">I5E68_03060</name>
</gene>
<dbReference type="InterPro" id="IPR019301">
    <property type="entry name" value="Flagellar_prot_FlgJ_N"/>
</dbReference>
<organism evidence="2 3">
    <name type="scientific">Novosphingobium aureum</name>
    <dbReference type="NCBI Taxonomy" id="2792964"/>
    <lineage>
        <taxon>Bacteria</taxon>
        <taxon>Pseudomonadati</taxon>
        <taxon>Pseudomonadota</taxon>
        <taxon>Alphaproteobacteria</taxon>
        <taxon>Sphingomonadales</taxon>
        <taxon>Sphingomonadaceae</taxon>
        <taxon>Novosphingobium</taxon>
    </lineage>
</organism>
<proteinExistence type="predicted"/>
<comment type="caution">
    <text evidence="2">The sequence shown here is derived from an EMBL/GenBank/DDBJ whole genome shotgun (WGS) entry which is preliminary data.</text>
</comment>
<reference evidence="2" key="1">
    <citation type="submission" date="2020-11" db="EMBL/GenBank/DDBJ databases">
        <title>Novosphingobium aureum sp. nov., a marine bacterium isolated from sediment of a salt flat.</title>
        <authorList>
            <person name="Yoo Y."/>
            <person name="Kim J.-J."/>
        </authorList>
    </citation>
    <scope>NUCLEOTIDE SEQUENCE</scope>
    <source>
        <strain evidence="2">YJ-S2-02</strain>
    </source>
</reference>
<protein>
    <submittedName>
        <fullName evidence="2">Rod-binding protein</fullName>
    </submittedName>
</protein>
<keyword evidence="3" id="KW-1185">Reference proteome</keyword>
<dbReference type="EMBL" id="JADZGI010000001">
    <property type="protein sequence ID" value="MBH0111931.1"/>
    <property type="molecule type" value="Genomic_DNA"/>
</dbReference>